<gene>
    <name evidence="2" type="ORF">M413DRAFT_23552</name>
</gene>
<dbReference type="SUPFAM" id="SSF81383">
    <property type="entry name" value="F-box domain"/>
    <property type="match status" value="1"/>
</dbReference>
<dbReference type="PROSITE" id="PS50181">
    <property type="entry name" value="FBOX"/>
    <property type="match status" value="1"/>
</dbReference>
<dbReference type="OrthoDB" id="3068592at2759"/>
<dbReference type="AlphaFoldDB" id="A0A0C3CEY9"/>
<proteinExistence type="predicted"/>
<dbReference type="InterPro" id="IPR001810">
    <property type="entry name" value="F-box_dom"/>
</dbReference>
<evidence type="ECO:0000313" key="3">
    <source>
        <dbReference type="Proteomes" id="UP000053424"/>
    </source>
</evidence>
<dbReference type="HOGENOM" id="CLU_040563_0_0_1"/>
<dbReference type="Proteomes" id="UP000053424">
    <property type="component" value="Unassembled WGS sequence"/>
</dbReference>
<dbReference type="SMART" id="SM00256">
    <property type="entry name" value="FBOX"/>
    <property type="match status" value="1"/>
</dbReference>
<evidence type="ECO:0000259" key="1">
    <source>
        <dbReference type="PROSITE" id="PS50181"/>
    </source>
</evidence>
<evidence type="ECO:0000313" key="2">
    <source>
        <dbReference type="EMBL" id="KIM47335.1"/>
    </source>
</evidence>
<keyword evidence="3" id="KW-1185">Reference proteome</keyword>
<dbReference type="InterPro" id="IPR036047">
    <property type="entry name" value="F-box-like_dom_sf"/>
</dbReference>
<reference evidence="3" key="2">
    <citation type="submission" date="2015-01" db="EMBL/GenBank/DDBJ databases">
        <title>Evolutionary Origins and Diversification of the Mycorrhizal Mutualists.</title>
        <authorList>
            <consortium name="DOE Joint Genome Institute"/>
            <consortium name="Mycorrhizal Genomics Consortium"/>
            <person name="Kohler A."/>
            <person name="Kuo A."/>
            <person name="Nagy L.G."/>
            <person name="Floudas D."/>
            <person name="Copeland A."/>
            <person name="Barry K.W."/>
            <person name="Cichocki N."/>
            <person name="Veneault-Fourrey C."/>
            <person name="LaButti K."/>
            <person name="Lindquist E.A."/>
            <person name="Lipzen A."/>
            <person name="Lundell T."/>
            <person name="Morin E."/>
            <person name="Murat C."/>
            <person name="Riley R."/>
            <person name="Ohm R."/>
            <person name="Sun H."/>
            <person name="Tunlid A."/>
            <person name="Henrissat B."/>
            <person name="Grigoriev I.V."/>
            <person name="Hibbett D.S."/>
            <person name="Martin F."/>
        </authorList>
    </citation>
    <scope>NUCLEOTIDE SEQUENCE [LARGE SCALE GENOMIC DNA]</scope>
    <source>
        <strain evidence="3">h7</strain>
    </source>
</reference>
<sequence>MVSVLLSLPTEVMLEVFKNMRWRDILHASQVCRTFFEIAQDRSIWITLLRDSPTLLYRPILEASTDMQWYTAQDLRNILFRNISSTLGWNSPRKPQERIIPYGGLPIGNRGKVVLLEGGRWLLTFGRNLSNYDPDYDRAILAYDLDSPEFTSTVIYKDAGPENNKVLKGIHAQVDHSQSCLAFMLGLVFADPDNPPSPIRFDVLRVEQRGRGPEAKLVTVSKIKSLGPCEDIYDMMGDYVMISYYNVGDLHPSAKFLNWRTSSSTRHAVSTLKFKFGARVHVLPKNKFLTIEDWNKINIYVIPELRWAWPLEVPPTDVNLQRPIWSASLSCQAPKYALIMSSKPSYGPFATRLAFTRDDRIYGLVIPHDGSTPTLHVLAITPALPDLMRSTEVTICIDKIYAKPMHCSLKASMVAFSWPEEAYLGPTAWVPPILQFTHKVLVGHDWSMRDLDLVDGVSGRLVVGLKYEDTEFENGSLGEWSVVDFCHPQFLPALPPVTCIP</sequence>
<dbReference type="Pfam" id="PF12937">
    <property type="entry name" value="F-box-like"/>
    <property type="match status" value="1"/>
</dbReference>
<feature type="domain" description="F-box" evidence="1">
    <location>
        <begin position="2"/>
        <end position="48"/>
    </location>
</feature>
<name>A0A0C3CEY9_HEBCY</name>
<protein>
    <recommendedName>
        <fullName evidence="1">F-box domain-containing protein</fullName>
    </recommendedName>
</protein>
<dbReference type="Gene3D" id="1.20.1280.50">
    <property type="match status" value="1"/>
</dbReference>
<reference evidence="2 3" key="1">
    <citation type="submission" date="2014-04" db="EMBL/GenBank/DDBJ databases">
        <authorList>
            <consortium name="DOE Joint Genome Institute"/>
            <person name="Kuo A."/>
            <person name="Gay G."/>
            <person name="Dore J."/>
            <person name="Kohler A."/>
            <person name="Nagy L.G."/>
            <person name="Floudas D."/>
            <person name="Copeland A."/>
            <person name="Barry K.W."/>
            <person name="Cichocki N."/>
            <person name="Veneault-Fourrey C."/>
            <person name="LaButti K."/>
            <person name="Lindquist E.A."/>
            <person name="Lipzen A."/>
            <person name="Lundell T."/>
            <person name="Morin E."/>
            <person name="Murat C."/>
            <person name="Sun H."/>
            <person name="Tunlid A."/>
            <person name="Henrissat B."/>
            <person name="Grigoriev I.V."/>
            <person name="Hibbett D.S."/>
            <person name="Martin F."/>
            <person name="Nordberg H.P."/>
            <person name="Cantor M.N."/>
            <person name="Hua S.X."/>
        </authorList>
    </citation>
    <scope>NUCLEOTIDE SEQUENCE [LARGE SCALE GENOMIC DNA]</scope>
    <source>
        <strain evidence="3">h7</strain>
    </source>
</reference>
<organism evidence="2 3">
    <name type="scientific">Hebeloma cylindrosporum</name>
    <dbReference type="NCBI Taxonomy" id="76867"/>
    <lineage>
        <taxon>Eukaryota</taxon>
        <taxon>Fungi</taxon>
        <taxon>Dikarya</taxon>
        <taxon>Basidiomycota</taxon>
        <taxon>Agaricomycotina</taxon>
        <taxon>Agaricomycetes</taxon>
        <taxon>Agaricomycetidae</taxon>
        <taxon>Agaricales</taxon>
        <taxon>Agaricineae</taxon>
        <taxon>Hymenogastraceae</taxon>
        <taxon>Hebeloma</taxon>
    </lineage>
</organism>
<dbReference type="EMBL" id="KN831770">
    <property type="protein sequence ID" value="KIM47335.1"/>
    <property type="molecule type" value="Genomic_DNA"/>
</dbReference>
<accession>A0A0C3CEY9</accession>